<proteinExistence type="predicted"/>
<name>A0ABP9EZD6_9FLAO</name>
<sequence length="110" mass="12991">MVAMLRPVQPYVEYVLNQDYIAEFLCVNKDKPKLQCNGKCYLVKELKKQQENEPNSLRVSLENYPIGFVNIFKINPFQSFIAFKKGAVFSYQKLYHFDYNYSAFQPPDFV</sequence>
<reference evidence="2" key="1">
    <citation type="journal article" date="2019" name="Int. J. Syst. Evol. Microbiol.">
        <title>The Global Catalogue of Microorganisms (GCM) 10K type strain sequencing project: providing services to taxonomists for standard genome sequencing and annotation.</title>
        <authorList>
            <consortium name="The Broad Institute Genomics Platform"/>
            <consortium name="The Broad Institute Genome Sequencing Center for Infectious Disease"/>
            <person name="Wu L."/>
            <person name="Ma J."/>
        </authorList>
    </citation>
    <scope>NUCLEOTIDE SEQUENCE [LARGE SCALE GENOMIC DNA]</scope>
    <source>
        <strain evidence="2">JCM 18274</strain>
    </source>
</reference>
<dbReference type="Proteomes" id="UP001500433">
    <property type="component" value="Unassembled WGS sequence"/>
</dbReference>
<evidence type="ECO:0000313" key="2">
    <source>
        <dbReference type="Proteomes" id="UP001500433"/>
    </source>
</evidence>
<accession>A0ABP9EZD6</accession>
<dbReference type="EMBL" id="BAABJH010000001">
    <property type="protein sequence ID" value="GAA4888905.1"/>
    <property type="molecule type" value="Genomic_DNA"/>
</dbReference>
<protein>
    <submittedName>
        <fullName evidence="1">Uncharacterized protein</fullName>
    </submittedName>
</protein>
<organism evidence="1 2">
    <name type="scientific">Flaviramulus aquimarinus</name>
    <dbReference type="NCBI Taxonomy" id="1170456"/>
    <lineage>
        <taxon>Bacteria</taxon>
        <taxon>Pseudomonadati</taxon>
        <taxon>Bacteroidota</taxon>
        <taxon>Flavobacteriia</taxon>
        <taxon>Flavobacteriales</taxon>
        <taxon>Flavobacteriaceae</taxon>
        <taxon>Flaviramulus</taxon>
    </lineage>
</organism>
<gene>
    <name evidence="1" type="ORF">GCM10023311_11090</name>
</gene>
<keyword evidence="2" id="KW-1185">Reference proteome</keyword>
<comment type="caution">
    <text evidence="1">The sequence shown here is derived from an EMBL/GenBank/DDBJ whole genome shotgun (WGS) entry which is preliminary data.</text>
</comment>
<evidence type="ECO:0000313" key="1">
    <source>
        <dbReference type="EMBL" id="GAA4888905.1"/>
    </source>
</evidence>